<proteinExistence type="predicted"/>
<gene>
    <name evidence="1" type="ORF">UFOPK1591_01495</name>
</gene>
<evidence type="ECO:0000313" key="1">
    <source>
        <dbReference type="EMBL" id="CAB4574483.1"/>
    </source>
</evidence>
<dbReference type="EMBL" id="CAEZTD010000170">
    <property type="protein sequence ID" value="CAB4574483.1"/>
    <property type="molecule type" value="Genomic_DNA"/>
</dbReference>
<accession>A0A6J6EJ87</accession>
<name>A0A6J6EJ87_9ZZZZ</name>
<protein>
    <submittedName>
        <fullName evidence="1">Unannotated protein</fullName>
    </submittedName>
</protein>
<organism evidence="1">
    <name type="scientific">freshwater metagenome</name>
    <dbReference type="NCBI Taxonomy" id="449393"/>
    <lineage>
        <taxon>unclassified sequences</taxon>
        <taxon>metagenomes</taxon>
        <taxon>ecological metagenomes</taxon>
    </lineage>
</organism>
<sequence>MLRPAGSASASVVNALFVRSELRPRVLPLATPTRLMRIVGKKSSPTAATVSAVRQLNGEVDDGTDWAKSGSIHVTMP</sequence>
<reference evidence="1" key="1">
    <citation type="submission" date="2020-05" db="EMBL/GenBank/DDBJ databases">
        <authorList>
            <person name="Chiriac C."/>
            <person name="Salcher M."/>
            <person name="Ghai R."/>
            <person name="Kavagutti S V."/>
        </authorList>
    </citation>
    <scope>NUCLEOTIDE SEQUENCE</scope>
</reference>
<dbReference type="AlphaFoldDB" id="A0A6J6EJ87"/>